<comment type="caution">
    <text evidence="2">The sequence shown here is derived from an EMBL/GenBank/DDBJ whole genome shotgun (WGS) entry which is preliminary data.</text>
</comment>
<dbReference type="OrthoDB" id="28322at2759"/>
<dbReference type="InterPro" id="IPR039794">
    <property type="entry name" value="Gtb1-like"/>
</dbReference>
<evidence type="ECO:0000259" key="1">
    <source>
        <dbReference type="Pfam" id="PF12999"/>
    </source>
</evidence>
<feature type="domain" description="Glucosidase II beta subunit N-terminal" evidence="1">
    <location>
        <begin position="88"/>
        <end position="184"/>
    </location>
</feature>
<name>A0A8J2LM56_9HEXA</name>
<dbReference type="InterPro" id="IPR028146">
    <property type="entry name" value="PRKCSH_N"/>
</dbReference>
<dbReference type="AlphaFoldDB" id="A0A8J2LM56"/>
<organism evidence="2 3">
    <name type="scientific">Allacma fusca</name>
    <dbReference type="NCBI Taxonomy" id="39272"/>
    <lineage>
        <taxon>Eukaryota</taxon>
        <taxon>Metazoa</taxon>
        <taxon>Ecdysozoa</taxon>
        <taxon>Arthropoda</taxon>
        <taxon>Hexapoda</taxon>
        <taxon>Collembola</taxon>
        <taxon>Symphypleona</taxon>
        <taxon>Sminthuridae</taxon>
        <taxon>Allacma</taxon>
    </lineage>
</organism>
<evidence type="ECO:0000313" key="3">
    <source>
        <dbReference type="Proteomes" id="UP000708208"/>
    </source>
</evidence>
<sequence>MRSLIRWRFKGKLKIILILLFLFSALFMSYQILYYTSLTNYQSQESHKQVLNSKSKERFSEESTGGYRKSEKLEVEVIPGRGKLVGGAILGVAPEYWPLYEPKQRNKKFFTCFASSREISWSKVNDDYCDCPADGSDEPSTSACMNGRFYCTKSTKHYPEYIPSSRVNDGICDCCDGSDEYESLFLTSVCKKSC</sequence>
<dbReference type="Pfam" id="PF12999">
    <property type="entry name" value="PRKCSH-like"/>
    <property type="match status" value="1"/>
</dbReference>
<dbReference type="PANTHER" id="PTHR12630">
    <property type="entry name" value="N-LINKED OLIGOSACCHARIDE PROCESSING"/>
    <property type="match status" value="1"/>
</dbReference>
<evidence type="ECO:0000313" key="2">
    <source>
        <dbReference type="EMBL" id="CAG7838443.1"/>
    </source>
</evidence>
<dbReference type="Proteomes" id="UP000708208">
    <property type="component" value="Unassembled WGS sequence"/>
</dbReference>
<dbReference type="GO" id="GO:0006491">
    <property type="term" value="P:N-glycan processing"/>
    <property type="evidence" value="ECO:0007669"/>
    <property type="project" value="TreeGrafter"/>
</dbReference>
<dbReference type="PANTHER" id="PTHR12630:SF1">
    <property type="entry name" value="GLUCOSIDASE 2 SUBUNIT BETA"/>
    <property type="match status" value="1"/>
</dbReference>
<dbReference type="EMBL" id="CAJVCH010571757">
    <property type="protein sequence ID" value="CAG7838443.1"/>
    <property type="molecule type" value="Genomic_DNA"/>
</dbReference>
<dbReference type="GO" id="GO:0017177">
    <property type="term" value="C:glucosidase II complex"/>
    <property type="evidence" value="ECO:0007669"/>
    <property type="project" value="TreeGrafter"/>
</dbReference>
<keyword evidence="3" id="KW-1185">Reference proteome</keyword>
<reference evidence="2" key="1">
    <citation type="submission" date="2021-06" db="EMBL/GenBank/DDBJ databases">
        <authorList>
            <person name="Hodson N. C."/>
            <person name="Mongue J. A."/>
            <person name="Jaron S. K."/>
        </authorList>
    </citation>
    <scope>NUCLEOTIDE SEQUENCE</scope>
</reference>
<accession>A0A8J2LM56</accession>
<gene>
    <name evidence="2" type="ORF">AFUS01_LOCUS47415</name>
</gene>
<protein>
    <recommendedName>
        <fullName evidence="1">Glucosidase II beta subunit N-terminal domain-containing protein</fullName>
    </recommendedName>
</protein>
<proteinExistence type="predicted"/>